<protein>
    <submittedName>
        <fullName evidence="4">Autotransporter outer membrane beta-barrel domain-containing protein</fullName>
    </submittedName>
</protein>
<dbReference type="Pfam" id="PF03797">
    <property type="entry name" value="Autotransporter"/>
    <property type="match status" value="1"/>
</dbReference>
<dbReference type="EMBL" id="PCDP01000002">
    <property type="protein sequence ID" value="PZM16409.1"/>
    <property type="molecule type" value="Genomic_DNA"/>
</dbReference>
<dbReference type="PANTHER" id="PTHR35037:SF3">
    <property type="entry name" value="C-TERMINAL REGION OF AIDA-LIKE PROTEIN"/>
    <property type="match status" value="1"/>
</dbReference>
<evidence type="ECO:0000256" key="2">
    <source>
        <dbReference type="SAM" id="SignalP"/>
    </source>
</evidence>
<reference evidence="4 5" key="1">
    <citation type="journal article" date="2018" name="Sci. Rep.">
        <title>Rhizobium tumorigenes sp. nov., a novel plant tumorigenic bacterium isolated from cane gall tumors on thornless blackberry.</title>
        <authorList>
            <person name="Kuzmanovi N."/>
            <person name="Smalla K."/>
            <person name="Gronow S."/>
            <person name="PuBawska J."/>
        </authorList>
    </citation>
    <scope>NUCLEOTIDE SEQUENCE [LARGE SCALE GENOMIC DNA]</scope>
    <source>
        <strain evidence="4 5">CCBAU 85046</strain>
    </source>
</reference>
<keyword evidence="1 2" id="KW-0732">Signal</keyword>
<keyword evidence="5" id="KW-1185">Reference proteome</keyword>
<dbReference type="PROSITE" id="PS51208">
    <property type="entry name" value="AUTOTRANSPORTER"/>
    <property type="match status" value="1"/>
</dbReference>
<evidence type="ECO:0000313" key="5">
    <source>
        <dbReference type="Proteomes" id="UP000248925"/>
    </source>
</evidence>
<name>A0A2W4CVT6_9HYPH</name>
<dbReference type="InterPro" id="IPR006315">
    <property type="entry name" value="OM_autotransptr_brl_dom"/>
</dbReference>
<dbReference type="InterPro" id="IPR051551">
    <property type="entry name" value="Autotransporter_adhesion"/>
</dbReference>
<dbReference type="SUPFAM" id="SSF103515">
    <property type="entry name" value="Autotransporter"/>
    <property type="match status" value="1"/>
</dbReference>
<dbReference type="InterPro" id="IPR043990">
    <property type="entry name" value="AC_1"/>
</dbReference>
<dbReference type="Gene3D" id="2.40.128.130">
    <property type="entry name" value="Autotransporter beta-domain"/>
    <property type="match status" value="1"/>
</dbReference>
<comment type="caution">
    <text evidence="4">The sequence shown here is derived from an EMBL/GenBank/DDBJ whole genome shotgun (WGS) entry which is preliminary data.</text>
</comment>
<dbReference type="AlphaFoldDB" id="A0A2W4CVT6"/>
<feature type="domain" description="Autotransporter" evidence="3">
    <location>
        <begin position="612"/>
        <end position="894"/>
    </location>
</feature>
<sequence>MGDGGVGLGKFRTRNLLAGVSCAALALAGLGPSEAMAATYTANSQAQLNAAITAANADPDPTATIRLTGTFAVSSTSLTAPSKPITIDTGAFTLAGNTSGGFLSLSSGTGSFTLVGNVVGSNLPSGGGTTGSGVVLRNSVRVTNDGIIQGGAGLSGVGGNGVTIFVSAAPGVTFANNGTVRGGTGTTLGGNGILLVSATNGAIVNTGLVEGGNGAEAIASRSSSVSLNLINSGTIRAGAAQANAIFLTAGATNGITLELQAGSVIEGNVVGNAAAANDTLRLGGSGTDSFDVSAIGASAQYRNFDTFEKTGTGTWSLIGTGTAQTDWDIQNGTLQIGNGGTTGSVIGNITNNATLAFNRSDAFTFDNLIFGTGTIRQVGSGKTILSADNSAFAGNTIVEAGTLSVNGILGGTMDVLAGGRLQGNGQVGTTDNAGTIAPGNSIGTLTIAGDYIGSGGTLEIESELDGDASPTDRLVVTGNTSGTTNVKVINLGDSGAQTVEGIKIVDVGGISAGAFSLAGDYVYHGDQAVVGGAYAYRLYQGGVSTPADGDWYLRSTLLSDPADPSAPSAPLYQPGVPLYEAYPQMLLGMNGLSTLQQRVGDRYWTVGGNETPVTGPEAIWLRTEGMHASIEPDASTSSTSYDYDLFKLEAGLDGEFYEGSSGRLIGGLTAHYGTLSGDIGSVYGDGKIDTTGYGGGATLTWYGESGFYVDAQSQATWYDSNLKSDLVNGDMTNGNNGFGYALSVETGKRLVASGSWSITPQAQLIYSSVNFDSFVDRFGARVSLDQGDSLVGRLGLAIDHEESWKKTDGQMARARVYGITNLYSEFLDGTAVDVAGTGFESKNDRLWAGLTLGGAYNWSNERFSLYGEAAAKSSLKNFGDSYTVSGTVGIRVKW</sequence>
<gene>
    <name evidence="4" type="ORF">CPY51_03415</name>
</gene>
<dbReference type="GO" id="GO:0019867">
    <property type="term" value="C:outer membrane"/>
    <property type="evidence" value="ECO:0007669"/>
    <property type="project" value="InterPro"/>
</dbReference>
<dbReference type="InterPro" id="IPR011050">
    <property type="entry name" value="Pectin_lyase_fold/virulence"/>
</dbReference>
<feature type="chain" id="PRO_5015907819" evidence="2">
    <location>
        <begin position="38"/>
        <end position="894"/>
    </location>
</feature>
<dbReference type="NCBIfam" id="TIGR02601">
    <property type="entry name" value="autotrns_rpt"/>
    <property type="match status" value="1"/>
</dbReference>
<dbReference type="CDD" id="cd01344">
    <property type="entry name" value="PL2_Passenger_AT"/>
    <property type="match status" value="1"/>
</dbReference>
<dbReference type="PANTHER" id="PTHR35037">
    <property type="entry name" value="C-TERMINAL REGION OF AIDA-LIKE PROTEIN"/>
    <property type="match status" value="1"/>
</dbReference>
<organism evidence="4 5">
    <name type="scientific">Rhizobium tubonense</name>
    <dbReference type="NCBI Taxonomy" id="484088"/>
    <lineage>
        <taxon>Bacteria</taxon>
        <taxon>Pseudomonadati</taxon>
        <taxon>Pseudomonadota</taxon>
        <taxon>Alphaproteobacteria</taxon>
        <taxon>Hyphomicrobiales</taxon>
        <taxon>Rhizobiaceae</taxon>
        <taxon>Rhizobium/Agrobacterium group</taxon>
        <taxon>Rhizobium</taxon>
    </lineage>
</organism>
<dbReference type="Gene3D" id="2.160.20.20">
    <property type="match status" value="1"/>
</dbReference>
<dbReference type="InterPro" id="IPR012332">
    <property type="entry name" value="Autotransporter_pectin_lyase_C"/>
</dbReference>
<evidence type="ECO:0000259" key="3">
    <source>
        <dbReference type="PROSITE" id="PS51208"/>
    </source>
</evidence>
<feature type="signal peptide" evidence="2">
    <location>
        <begin position="1"/>
        <end position="37"/>
    </location>
</feature>
<dbReference type="Pfam" id="PF18883">
    <property type="entry name" value="AC_1"/>
    <property type="match status" value="1"/>
</dbReference>
<dbReference type="Pfam" id="PF12951">
    <property type="entry name" value="PATR"/>
    <property type="match status" value="2"/>
</dbReference>
<dbReference type="Proteomes" id="UP000248925">
    <property type="component" value="Unassembled WGS sequence"/>
</dbReference>
<dbReference type="InterPro" id="IPR013425">
    <property type="entry name" value="Autotrns_rpt"/>
</dbReference>
<dbReference type="NCBIfam" id="TIGR01414">
    <property type="entry name" value="autotrans_barl"/>
    <property type="match status" value="1"/>
</dbReference>
<dbReference type="RefSeq" id="WP_111158675.1">
    <property type="nucleotide sequence ID" value="NZ_PCDP01000002.1"/>
</dbReference>
<evidence type="ECO:0000256" key="1">
    <source>
        <dbReference type="ARBA" id="ARBA00022729"/>
    </source>
</evidence>
<dbReference type="InterPro" id="IPR036709">
    <property type="entry name" value="Autotransporte_beta_dom_sf"/>
</dbReference>
<dbReference type="SUPFAM" id="SSF51126">
    <property type="entry name" value="Pectin lyase-like"/>
    <property type="match status" value="1"/>
</dbReference>
<accession>A0A2W4CVT6</accession>
<dbReference type="OrthoDB" id="6053567at2"/>
<evidence type="ECO:0000313" key="4">
    <source>
        <dbReference type="EMBL" id="PZM16409.1"/>
    </source>
</evidence>
<proteinExistence type="predicted"/>
<dbReference type="InterPro" id="IPR005546">
    <property type="entry name" value="Autotransporte_beta"/>
</dbReference>
<dbReference type="SMART" id="SM00869">
    <property type="entry name" value="Autotransporter"/>
    <property type="match status" value="1"/>
</dbReference>